<reference evidence="1 2" key="1">
    <citation type="submission" date="2012-02" db="EMBL/GenBank/DDBJ databases">
        <title>The Genome Sequence of Bacteroides xylanisolvens CL03T12C04.</title>
        <authorList>
            <consortium name="The Broad Institute Genome Sequencing Platform"/>
            <person name="Earl A."/>
            <person name="Ward D."/>
            <person name="Feldgarden M."/>
            <person name="Gevers D."/>
            <person name="Zitomersky N.L."/>
            <person name="Coyne M.J."/>
            <person name="Comstock L.E."/>
            <person name="Young S.K."/>
            <person name="Zeng Q."/>
            <person name="Gargeya S."/>
            <person name="Fitzgerald M."/>
            <person name="Haas B."/>
            <person name="Abouelleil A."/>
            <person name="Alvarado L."/>
            <person name="Arachchi H.M."/>
            <person name="Berlin A."/>
            <person name="Chapman S.B."/>
            <person name="Gearin G."/>
            <person name="Goldberg J."/>
            <person name="Griggs A."/>
            <person name="Gujja S."/>
            <person name="Hansen M."/>
            <person name="Heiman D."/>
            <person name="Howarth C."/>
            <person name="Larimer J."/>
            <person name="Lui A."/>
            <person name="MacDonald P.J.P."/>
            <person name="McCowen C."/>
            <person name="Montmayeur A."/>
            <person name="Murphy C."/>
            <person name="Neiman D."/>
            <person name="Pearson M."/>
            <person name="Priest M."/>
            <person name="Roberts A."/>
            <person name="Saif S."/>
            <person name="Shea T."/>
            <person name="Sisk P."/>
            <person name="Stolte C."/>
            <person name="Sykes S."/>
            <person name="Wortman J."/>
            <person name="Nusbaum C."/>
            <person name="Birren B."/>
        </authorList>
    </citation>
    <scope>NUCLEOTIDE SEQUENCE [LARGE SCALE GENOMIC DNA]</scope>
    <source>
        <strain evidence="1 2">CL03T12C04</strain>
    </source>
</reference>
<comment type="caution">
    <text evidence="1">The sequence shown here is derived from an EMBL/GenBank/DDBJ whole genome shotgun (WGS) entry which is preliminary data.</text>
</comment>
<dbReference type="Proteomes" id="UP000003566">
    <property type="component" value="Unassembled WGS sequence"/>
</dbReference>
<protein>
    <submittedName>
        <fullName evidence="1">Uncharacterized protein</fullName>
    </submittedName>
</protein>
<name>I9AJU3_9BACE</name>
<dbReference type="AlphaFoldDB" id="I9AJU3"/>
<evidence type="ECO:0000313" key="1">
    <source>
        <dbReference type="EMBL" id="EIY87950.1"/>
    </source>
</evidence>
<evidence type="ECO:0000313" key="2">
    <source>
        <dbReference type="Proteomes" id="UP000003566"/>
    </source>
</evidence>
<sequence>MIGIQTALSSRPSAYLSLTLVNQYGFMNKKAIPKLWALEWLNSILYSMNDLYDFVLTNITFFSIEGNSHFY</sequence>
<proteinExistence type="predicted"/>
<dbReference type="HOGENOM" id="CLU_2731822_0_0_10"/>
<gene>
    <name evidence="1" type="ORF">HMPREF1074_00926</name>
</gene>
<dbReference type="EMBL" id="AGXE01000005">
    <property type="protein sequence ID" value="EIY87950.1"/>
    <property type="molecule type" value="Genomic_DNA"/>
</dbReference>
<organism evidence="1 2">
    <name type="scientific">Bacteroides xylanisolvens CL03T12C04</name>
    <dbReference type="NCBI Taxonomy" id="997892"/>
    <lineage>
        <taxon>Bacteria</taxon>
        <taxon>Pseudomonadati</taxon>
        <taxon>Bacteroidota</taxon>
        <taxon>Bacteroidia</taxon>
        <taxon>Bacteroidales</taxon>
        <taxon>Bacteroidaceae</taxon>
        <taxon>Bacteroides</taxon>
    </lineage>
</organism>
<accession>I9AJU3</accession>